<feature type="region of interest" description="Disordered" evidence="1">
    <location>
        <begin position="52"/>
        <end position="208"/>
    </location>
</feature>
<keyword evidence="3" id="KW-1185">Reference proteome</keyword>
<dbReference type="AlphaFoldDB" id="A0A6A6BH36"/>
<evidence type="ECO:0000313" key="3">
    <source>
        <dbReference type="Proteomes" id="UP000799438"/>
    </source>
</evidence>
<feature type="compositionally biased region" description="Low complexity" evidence="1">
    <location>
        <begin position="60"/>
        <end position="71"/>
    </location>
</feature>
<evidence type="ECO:0000313" key="2">
    <source>
        <dbReference type="EMBL" id="KAF2142753.1"/>
    </source>
</evidence>
<protein>
    <submittedName>
        <fullName evidence="2">Uncharacterized protein</fullName>
    </submittedName>
</protein>
<dbReference type="EMBL" id="ML995483">
    <property type="protein sequence ID" value="KAF2142753.1"/>
    <property type="molecule type" value="Genomic_DNA"/>
</dbReference>
<feature type="compositionally biased region" description="Basic residues" evidence="1">
    <location>
        <begin position="12"/>
        <end position="22"/>
    </location>
</feature>
<feature type="compositionally biased region" description="Basic residues" evidence="1">
    <location>
        <begin position="180"/>
        <end position="190"/>
    </location>
</feature>
<evidence type="ECO:0000256" key="1">
    <source>
        <dbReference type="SAM" id="MobiDB-lite"/>
    </source>
</evidence>
<proteinExistence type="predicted"/>
<feature type="compositionally biased region" description="Basic residues" evidence="1">
    <location>
        <begin position="72"/>
        <end position="83"/>
    </location>
</feature>
<reference evidence="2" key="1">
    <citation type="journal article" date="2020" name="Stud. Mycol.">
        <title>101 Dothideomycetes genomes: a test case for predicting lifestyles and emergence of pathogens.</title>
        <authorList>
            <person name="Haridas S."/>
            <person name="Albert R."/>
            <person name="Binder M."/>
            <person name="Bloem J."/>
            <person name="Labutti K."/>
            <person name="Salamov A."/>
            <person name="Andreopoulos B."/>
            <person name="Baker S."/>
            <person name="Barry K."/>
            <person name="Bills G."/>
            <person name="Bluhm B."/>
            <person name="Cannon C."/>
            <person name="Castanera R."/>
            <person name="Culley D."/>
            <person name="Daum C."/>
            <person name="Ezra D."/>
            <person name="Gonzalez J."/>
            <person name="Henrissat B."/>
            <person name="Kuo A."/>
            <person name="Liang C."/>
            <person name="Lipzen A."/>
            <person name="Lutzoni F."/>
            <person name="Magnuson J."/>
            <person name="Mondo S."/>
            <person name="Nolan M."/>
            <person name="Ohm R."/>
            <person name="Pangilinan J."/>
            <person name="Park H.-J."/>
            <person name="Ramirez L."/>
            <person name="Alfaro M."/>
            <person name="Sun H."/>
            <person name="Tritt A."/>
            <person name="Yoshinaga Y."/>
            <person name="Zwiers L.-H."/>
            <person name="Turgeon B."/>
            <person name="Goodwin S."/>
            <person name="Spatafora J."/>
            <person name="Crous P."/>
            <person name="Grigoriev I."/>
        </authorList>
    </citation>
    <scope>NUCLEOTIDE SEQUENCE</scope>
    <source>
        <strain evidence="2">CBS 121167</strain>
    </source>
</reference>
<feature type="compositionally biased region" description="Low complexity" evidence="1">
    <location>
        <begin position="1"/>
        <end position="11"/>
    </location>
</feature>
<dbReference type="RefSeq" id="XP_033398465.1">
    <property type="nucleotide sequence ID" value="XM_033534921.1"/>
</dbReference>
<dbReference type="Proteomes" id="UP000799438">
    <property type="component" value="Unassembled WGS sequence"/>
</dbReference>
<sequence>MAAQRPQTTRGPPRRIGPRQLHKGQGASEALSTSLQLNSRGFSELRLAFDETIFPPTPPTRRTASGHPSSFNHHHHRHRHHHLSSPPTHPFPNQETPSLMTLTPDTSQPTNQPTLPVKKAISPTPTDRQPDRKKESLRERERERNDGGPATSSHDPRDPIAPARSLRQGSSGTAYYIHSTYRRPRARAHGQQRASVPRDTPAAGAAGHVTAPREGWWWVRGCHWWMALGSCTVWAAAAAEVGGAWLRGLLKPFLPPGPHVDGLTDARVSEGDAA</sequence>
<name>A0A6A6BH36_9PEZI</name>
<gene>
    <name evidence="2" type="ORF">K452DRAFT_10262</name>
</gene>
<organism evidence="2 3">
    <name type="scientific">Aplosporella prunicola CBS 121167</name>
    <dbReference type="NCBI Taxonomy" id="1176127"/>
    <lineage>
        <taxon>Eukaryota</taxon>
        <taxon>Fungi</taxon>
        <taxon>Dikarya</taxon>
        <taxon>Ascomycota</taxon>
        <taxon>Pezizomycotina</taxon>
        <taxon>Dothideomycetes</taxon>
        <taxon>Dothideomycetes incertae sedis</taxon>
        <taxon>Botryosphaeriales</taxon>
        <taxon>Aplosporellaceae</taxon>
        <taxon>Aplosporella</taxon>
    </lineage>
</organism>
<feature type="compositionally biased region" description="Basic and acidic residues" evidence="1">
    <location>
        <begin position="128"/>
        <end position="146"/>
    </location>
</feature>
<feature type="compositionally biased region" description="Polar residues" evidence="1">
    <location>
        <begin position="93"/>
        <end position="114"/>
    </location>
</feature>
<dbReference type="GeneID" id="54292412"/>
<accession>A0A6A6BH36</accession>
<feature type="region of interest" description="Disordered" evidence="1">
    <location>
        <begin position="1"/>
        <end position="35"/>
    </location>
</feature>